<evidence type="ECO:0000313" key="1">
    <source>
        <dbReference type="EMBL" id="KPQ42624.1"/>
    </source>
</evidence>
<sequence>MLRKNVSISDTHLKMLDPLLKKHQGNLSAAMRDIIDFTGFVTENMGSLETAKDLFKEKNHAMEQTRNRIYGITIPLTMFRWLLSNRKSSLPPINEAIQLFSQQNINSYDINTLNKVINEEISFLNWPISVNIGSENGQISIQITGIDPEINSFYAKLITMYLSNNKSPQKISKLLNYPASIYMLFGSASTQEEALKSMYEAFGENGRDKISGENDMVLIASS</sequence>
<evidence type="ECO:0000313" key="2">
    <source>
        <dbReference type="Proteomes" id="UP000050360"/>
    </source>
</evidence>
<dbReference type="Proteomes" id="UP000050360">
    <property type="component" value="Unassembled WGS sequence"/>
</dbReference>
<dbReference type="EMBL" id="LKCM01000218">
    <property type="protein sequence ID" value="KPQ42624.1"/>
    <property type="molecule type" value="Genomic_DNA"/>
</dbReference>
<reference evidence="1 2" key="1">
    <citation type="submission" date="2015-09" db="EMBL/GenBank/DDBJ databases">
        <title>A metagenomics-based metabolic model of nitrate-dependent anaerobic oxidation of methane by Methanoperedens-like archaea.</title>
        <authorList>
            <person name="Arshad A."/>
            <person name="Speth D.R."/>
            <person name="De Graaf R.M."/>
            <person name="Op Den Camp H.J."/>
            <person name="Jetten M.S."/>
            <person name="Welte C.U."/>
        </authorList>
    </citation>
    <scope>NUCLEOTIDE SEQUENCE [LARGE SCALE GENOMIC DNA]</scope>
</reference>
<organism evidence="1 2">
    <name type="scientific">Candidatus Methanoperedens nitratireducens</name>
    <dbReference type="NCBI Taxonomy" id="1392998"/>
    <lineage>
        <taxon>Archaea</taxon>
        <taxon>Methanobacteriati</taxon>
        <taxon>Methanobacteriota</taxon>
        <taxon>Stenosarchaea group</taxon>
        <taxon>Methanomicrobia</taxon>
        <taxon>Methanosarcinales</taxon>
        <taxon>ANME-2 cluster</taxon>
        <taxon>Candidatus Methanoperedentaceae</taxon>
        <taxon>Candidatus Methanoperedens</taxon>
    </lineage>
</organism>
<name>A0A0P8CIG6_9EURY</name>
<accession>A0A0P8CIG6</accession>
<proteinExistence type="predicted"/>
<gene>
    <name evidence="1" type="ORF">MPEBLZ_02835</name>
</gene>
<dbReference type="AlphaFoldDB" id="A0A0P8CIG6"/>
<protein>
    <submittedName>
        <fullName evidence="1">Uncharacterized protein</fullName>
    </submittedName>
</protein>
<comment type="caution">
    <text evidence="1">The sequence shown here is derived from an EMBL/GenBank/DDBJ whole genome shotgun (WGS) entry which is preliminary data.</text>
</comment>